<protein>
    <submittedName>
        <fullName evidence="1">Uncharacterized protein</fullName>
    </submittedName>
</protein>
<accession>D5WM10</accession>
<sequence>MLKIDNLAMDSKELDRAAMSDIRGGQGVSAPTSIAQQVFGDNIGSPIINAPTNVNAPVSVDLTNINKTVNKYSSSYGYGYPVLF</sequence>
<name>D5WM10_PARAM</name>
<dbReference type="HOGENOM" id="CLU_2536196_0_0_4"/>
<evidence type="ECO:0000313" key="1">
    <source>
        <dbReference type="EMBL" id="ADG20256.1"/>
    </source>
</evidence>
<accession>A0A6I1Q6Q2</accession>
<reference evidence="2" key="1">
    <citation type="submission" date="2010-04" db="EMBL/GenBank/DDBJ databases">
        <title>Complete sequence of chromosome 3 of Burkholderia sp. CCGE1002.</title>
        <authorList>
            <consortium name="US DOE Joint Genome Institute"/>
            <person name="Lucas S."/>
            <person name="Copeland A."/>
            <person name="Lapidus A."/>
            <person name="Cheng J.-F."/>
            <person name="Bruce D."/>
            <person name="Goodwin L."/>
            <person name="Pitluck S."/>
            <person name="Chertkov O."/>
            <person name="Detter J.C."/>
            <person name="Han C."/>
            <person name="Tapia R."/>
            <person name="Land M."/>
            <person name="Hauser L."/>
            <person name="Kyrpides N."/>
            <person name="Ovchinnikova G."/>
            <person name="Martinez-Romero E."/>
            <person name="Hernandez M.A.R."/>
            <person name="Tiedje J.M."/>
            <person name="Woyke T."/>
        </authorList>
    </citation>
    <scope>NUCLEOTIDE SEQUENCE [LARGE SCALE GENOMIC DNA]</scope>
    <source>
        <strain evidence="2">CCGE1002</strain>
    </source>
</reference>
<gene>
    <name evidence="1" type="ordered locus">BC1002_6404</name>
</gene>
<dbReference type="AlphaFoldDB" id="D5WM10"/>
<dbReference type="Proteomes" id="UP000002190">
    <property type="component" value="Chromosome 3"/>
</dbReference>
<proteinExistence type="predicted"/>
<reference evidence="1 2" key="2">
    <citation type="journal article" date="2012" name="J. Bacteriol.">
        <title>Genome Sequences of Burkholderia sp. Strains CCGE1002 and H160, Isolated from Legume Nodules in Mexico and Brazil.</title>
        <authorList>
            <person name="Ormeno-Orrillo E."/>
            <person name="Rogel M.A."/>
            <person name="Chueire L.M."/>
            <person name="Tiedje J.M."/>
            <person name="Martinez-Romero E."/>
            <person name="Hungria M."/>
        </authorList>
    </citation>
    <scope>NUCLEOTIDE SEQUENCE [LARGE SCALE GENOMIC DNA]</scope>
    <source>
        <strain evidence="1 2">CCGE1002</strain>
    </source>
</reference>
<dbReference type="GeneID" id="301097494"/>
<evidence type="ECO:0000313" key="2">
    <source>
        <dbReference type="Proteomes" id="UP000002190"/>
    </source>
</evidence>
<dbReference type="KEGG" id="bge:BC1002_6404"/>
<dbReference type="RefSeq" id="WP_013094043.1">
    <property type="nucleotide sequence ID" value="NC_014119.1"/>
</dbReference>
<organism evidence="1 2">
    <name type="scientific">Paraburkholderia atlantica</name>
    <dbReference type="NCBI Taxonomy" id="2654982"/>
    <lineage>
        <taxon>Bacteria</taxon>
        <taxon>Pseudomonadati</taxon>
        <taxon>Pseudomonadota</taxon>
        <taxon>Betaproteobacteria</taxon>
        <taxon>Burkholderiales</taxon>
        <taxon>Burkholderiaceae</taxon>
        <taxon>Paraburkholderia</taxon>
    </lineage>
</organism>
<dbReference type="EMBL" id="CP002015">
    <property type="protein sequence ID" value="ADG20256.1"/>
    <property type="molecule type" value="Genomic_DNA"/>
</dbReference>